<dbReference type="InParanoid" id="A0A1S3J198"/>
<dbReference type="Proteomes" id="UP000085678">
    <property type="component" value="Unplaced"/>
</dbReference>
<organism evidence="2 3">
    <name type="scientific">Lingula anatina</name>
    <name type="common">Brachiopod</name>
    <name type="synonym">Lingula unguis</name>
    <dbReference type="NCBI Taxonomy" id="7574"/>
    <lineage>
        <taxon>Eukaryota</taxon>
        <taxon>Metazoa</taxon>
        <taxon>Spiralia</taxon>
        <taxon>Lophotrochozoa</taxon>
        <taxon>Brachiopoda</taxon>
        <taxon>Linguliformea</taxon>
        <taxon>Lingulata</taxon>
        <taxon>Lingulida</taxon>
        <taxon>Linguloidea</taxon>
        <taxon>Lingulidae</taxon>
        <taxon>Lingula</taxon>
    </lineage>
</organism>
<protein>
    <submittedName>
        <fullName evidence="3">Uncharacterized protein LOC106169192</fullName>
    </submittedName>
</protein>
<evidence type="ECO:0000256" key="1">
    <source>
        <dbReference type="SAM" id="SignalP"/>
    </source>
</evidence>
<gene>
    <name evidence="3" type="primary">LOC106169192</name>
</gene>
<dbReference type="KEGG" id="lak:106169192"/>
<feature type="chain" id="PRO_5010373498" evidence="1">
    <location>
        <begin position="21"/>
        <end position="265"/>
    </location>
</feature>
<dbReference type="GeneID" id="106169192"/>
<evidence type="ECO:0000313" key="3">
    <source>
        <dbReference type="RefSeq" id="XP_013404031.1"/>
    </source>
</evidence>
<dbReference type="AlphaFoldDB" id="A0A1S3J198"/>
<accession>A0A1S3J198</accession>
<evidence type="ECO:0000313" key="2">
    <source>
        <dbReference type="Proteomes" id="UP000085678"/>
    </source>
</evidence>
<dbReference type="RefSeq" id="XP_013404031.1">
    <property type="nucleotide sequence ID" value="XM_013548577.1"/>
</dbReference>
<sequence length="265" mass="30064">MNLTNLALAILCLCVSMAQATKYGVRSQQQLYPGKPVRSPVGAYGTHPSLGPKPLPAGPLGGGGLGALYRNQMVYDFGAECPVPVNVSAVYYNYRDSFIFDMPSHADKTRYENDLKKYAPQHYDLANKLGQAYSPREKPQLHGYSMKKCDMCPDKKSRVVGFKWNPNADYNANSNYHASSYQCWIYWPQAPVYYVECATKYCNKPRVFGWIHRCNPDNFQTRTVLACCYDAYTNAYSKAAWFELDLPQSCECYDYACPHDSQKVY</sequence>
<proteinExistence type="predicted"/>
<keyword evidence="1" id="KW-0732">Signal</keyword>
<name>A0A1S3J198_LINAN</name>
<feature type="signal peptide" evidence="1">
    <location>
        <begin position="1"/>
        <end position="20"/>
    </location>
</feature>
<keyword evidence="2" id="KW-1185">Reference proteome</keyword>
<reference evidence="3" key="1">
    <citation type="submission" date="2025-08" db="UniProtKB">
        <authorList>
            <consortium name="RefSeq"/>
        </authorList>
    </citation>
    <scope>IDENTIFICATION</scope>
    <source>
        <tissue evidence="3">Gonads</tissue>
    </source>
</reference>